<sequence>MPPRRRTAASNGQSTLSFGTQSRVTKPSTAPLPGKNQKNQKPNVEQLVKEDTKEDISDSQEELTSQPSKPHIAELVVRQQAAEAIQEPRSKEDLKALKLSKQDLNRYWKNEEQSRMAPRVHQKDIDLEEKILRHFDLSNQYGPCIGIARLKRWRRANKLNLNPPLEVLAVLLKNEEAKERAHMDELLS</sequence>
<dbReference type="GeneID" id="81385606"/>
<keyword evidence="3" id="KW-1185">Reference proteome</keyword>
<dbReference type="PANTHER" id="PTHR14303">
    <property type="entry name" value="DNA POLYMERASE DELTA SUBUNIT 4"/>
    <property type="match status" value="1"/>
</dbReference>
<dbReference type="Proteomes" id="UP001147733">
    <property type="component" value="Unassembled WGS sequence"/>
</dbReference>
<evidence type="ECO:0000313" key="3">
    <source>
        <dbReference type="Proteomes" id="UP001147733"/>
    </source>
</evidence>
<evidence type="ECO:0000256" key="1">
    <source>
        <dbReference type="SAM" id="MobiDB-lite"/>
    </source>
</evidence>
<organism evidence="2 3">
    <name type="scientific">Penicillium citrinum</name>
    <dbReference type="NCBI Taxonomy" id="5077"/>
    <lineage>
        <taxon>Eukaryota</taxon>
        <taxon>Fungi</taxon>
        <taxon>Dikarya</taxon>
        <taxon>Ascomycota</taxon>
        <taxon>Pezizomycotina</taxon>
        <taxon>Eurotiomycetes</taxon>
        <taxon>Eurotiomycetidae</taxon>
        <taxon>Eurotiales</taxon>
        <taxon>Aspergillaceae</taxon>
        <taxon>Penicillium</taxon>
    </lineage>
</organism>
<feature type="region of interest" description="Disordered" evidence="1">
    <location>
        <begin position="1"/>
        <end position="71"/>
    </location>
</feature>
<gene>
    <name evidence="2" type="ORF">N7469_007521</name>
</gene>
<dbReference type="EMBL" id="JAPQKT010000006">
    <property type="protein sequence ID" value="KAJ5227515.1"/>
    <property type="molecule type" value="Genomic_DNA"/>
</dbReference>
<dbReference type="GO" id="GO:0000731">
    <property type="term" value="P:DNA synthesis involved in DNA repair"/>
    <property type="evidence" value="ECO:0007669"/>
    <property type="project" value="InterPro"/>
</dbReference>
<reference evidence="2" key="1">
    <citation type="submission" date="2022-11" db="EMBL/GenBank/DDBJ databases">
        <authorList>
            <person name="Petersen C."/>
        </authorList>
    </citation>
    <scope>NUCLEOTIDE SEQUENCE</scope>
    <source>
        <strain evidence="2">IBT 23319</strain>
    </source>
</reference>
<dbReference type="AlphaFoldDB" id="A0A9W9NWP5"/>
<dbReference type="GO" id="GO:0043625">
    <property type="term" value="C:delta DNA polymerase complex"/>
    <property type="evidence" value="ECO:0007669"/>
    <property type="project" value="TreeGrafter"/>
</dbReference>
<dbReference type="OrthoDB" id="337486at2759"/>
<dbReference type="Pfam" id="PF04081">
    <property type="entry name" value="DNA_pol_delta_4"/>
    <property type="match status" value="1"/>
</dbReference>
<name>A0A9W9NWP5_PENCI</name>
<feature type="compositionally biased region" description="Polar residues" evidence="1">
    <location>
        <begin position="8"/>
        <end position="28"/>
    </location>
</feature>
<dbReference type="GO" id="GO:0003887">
    <property type="term" value="F:DNA-directed DNA polymerase activity"/>
    <property type="evidence" value="ECO:0007669"/>
    <property type="project" value="TreeGrafter"/>
</dbReference>
<comment type="caution">
    <text evidence="2">The sequence shown here is derived from an EMBL/GenBank/DDBJ whole genome shotgun (WGS) entry which is preliminary data.</text>
</comment>
<evidence type="ECO:0008006" key="4">
    <source>
        <dbReference type="Google" id="ProtNLM"/>
    </source>
</evidence>
<protein>
    <recommendedName>
        <fullName evidence="4">DNA polymerase delta subunit 4</fullName>
    </recommendedName>
</protein>
<evidence type="ECO:0000313" key="2">
    <source>
        <dbReference type="EMBL" id="KAJ5227515.1"/>
    </source>
</evidence>
<dbReference type="InterPro" id="IPR007218">
    <property type="entry name" value="DNA_pol_delta_4"/>
</dbReference>
<dbReference type="GO" id="GO:0006261">
    <property type="term" value="P:DNA-templated DNA replication"/>
    <property type="evidence" value="ECO:0007669"/>
    <property type="project" value="TreeGrafter"/>
</dbReference>
<accession>A0A9W9NWP5</accession>
<reference evidence="2" key="2">
    <citation type="journal article" date="2023" name="IMA Fungus">
        <title>Comparative genomic study of the Penicillium genus elucidates a diverse pangenome and 15 lateral gene transfer events.</title>
        <authorList>
            <person name="Petersen C."/>
            <person name="Sorensen T."/>
            <person name="Nielsen M.R."/>
            <person name="Sondergaard T.E."/>
            <person name="Sorensen J.L."/>
            <person name="Fitzpatrick D.A."/>
            <person name="Frisvad J.C."/>
            <person name="Nielsen K.L."/>
        </authorList>
    </citation>
    <scope>NUCLEOTIDE SEQUENCE</scope>
    <source>
        <strain evidence="2">IBT 23319</strain>
    </source>
</reference>
<feature type="compositionally biased region" description="Basic and acidic residues" evidence="1">
    <location>
        <begin position="47"/>
        <end position="56"/>
    </location>
</feature>
<dbReference type="RefSeq" id="XP_056499880.1">
    <property type="nucleotide sequence ID" value="XM_056646439.1"/>
</dbReference>
<proteinExistence type="predicted"/>
<dbReference type="PANTHER" id="PTHR14303:SF0">
    <property type="entry name" value="DNA POLYMERASE DELTA SUBUNIT 4"/>
    <property type="match status" value="1"/>
</dbReference>